<protein>
    <submittedName>
        <fullName evidence="2">Prepilin-type N-terminal cleavage/methylation domain-containing protein</fullName>
    </submittedName>
</protein>
<feature type="transmembrane region" description="Helical" evidence="1">
    <location>
        <begin position="20"/>
        <end position="41"/>
    </location>
</feature>
<keyword evidence="1" id="KW-0812">Transmembrane</keyword>
<accession>A0A7M2WSF3</accession>
<evidence type="ECO:0000313" key="3">
    <source>
        <dbReference type="Proteomes" id="UP000593765"/>
    </source>
</evidence>
<dbReference type="PROSITE" id="PS00409">
    <property type="entry name" value="PROKAR_NTER_METHYL"/>
    <property type="match status" value="1"/>
</dbReference>
<name>A0A7M2WSF3_9BACT</name>
<dbReference type="RefSeq" id="WP_206290425.1">
    <property type="nucleotide sequence ID" value="NZ_CP063458.1"/>
</dbReference>
<dbReference type="EMBL" id="CP063458">
    <property type="protein sequence ID" value="QOV87520.1"/>
    <property type="molecule type" value="Genomic_DNA"/>
</dbReference>
<evidence type="ECO:0000313" key="2">
    <source>
        <dbReference type="EMBL" id="QOV87520.1"/>
    </source>
</evidence>
<dbReference type="InterPro" id="IPR012902">
    <property type="entry name" value="N_methyl_site"/>
</dbReference>
<sequence>MTARMLTRCRRRGLTLIEMVISLSMLTVILAGSISLVLIAARAMSNESSNVGADAVAARSAADQIIDDLKTATAITEQTRTAIKMTVPDRDGDGLADTIRYAWSGTTGAPLTRQFNARTAATLATNVNAFSFTYLSKTAGKPPPVEGPSQTLLLHLASSNTMDTDLSSAKGVAGYFKPTLAAKAVKWKISKIDLQTERDLLSTGTVTVALKYADANKKPTGATLQSATVAIVDLLGSSNWTSVTFNTPADLDISQSVCFTVTASVLLGNGGRIRYDNANTDASTVMMITSDSGATWTTPVATQALQARVTGTVTTQELETLEFQALPAAP</sequence>
<proteinExistence type="predicted"/>
<reference evidence="2 3" key="1">
    <citation type="submission" date="2020-10" db="EMBL/GenBank/DDBJ databases">
        <title>Wide distribution of Phycisphaera-like planctomycetes from WD2101 soil group in peatlands and genome analysis of the first cultivated representative.</title>
        <authorList>
            <person name="Dedysh S.N."/>
            <person name="Beletsky A.V."/>
            <person name="Ivanova A."/>
            <person name="Kulichevskaya I.S."/>
            <person name="Suzina N.E."/>
            <person name="Philippov D.A."/>
            <person name="Rakitin A.L."/>
            <person name="Mardanov A.V."/>
            <person name="Ravin N.V."/>
        </authorList>
    </citation>
    <scope>NUCLEOTIDE SEQUENCE [LARGE SCALE GENOMIC DNA]</scope>
    <source>
        <strain evidence="2 3">M1803</strain>
    </source>
</reference>
<dbReference type="AlphaFoldDB" id="A0A7M2WSF3"/>
<dbReference type="KEGG" id="hbs:IPV69_14610"/>
<keyword evidence="1" id="KW-1133">Transmembrane helix</keyword>
<dbReference type="Pfam" id="PF07963">
    <property type="entry name" value="N_methyl"/>
    <property type="match status" value="1"/>
</dbReference>
<gene>
    <name evidence="2" type="ORF">IPV69_14610</name>
</gene>
<organism evidence="2 3">
    <name type="scientific">Humisphaera borealis</name>
    <dbReference type="NCBI Taxonomy" id="2807512"/>
    <lineage>
        <taxon>Bacteria</taxon>
        <taxon>Pseudomonadati</taxon>
        <taxon>Planctomycetota</taxon>
        <taxon>Phycisphaerae</taxon>
        <taxon>Tepidisphaerales</taxon>
        <taxon>Tepidisphaeraceae</taxon>
        <taxon>Humisphaera</taxon>
    </lineage>
</organism>
<keyword evidence="1" id="KW-0472">Membrane</keyword>
<keyword evidence="3" id="KW-1185">Reference proteome</keyword>
<dbReference type="Proteomes" id="UP000593765">
    <property type="component" value="Chromosome"/>
</dbReference>
<evidence type="ECO:0000256" key="1">
    <source>
        <dbReference type="SAM" id="Phobius"/>
    </source>
</evidence>